<gene>
    <name evidence="1" type="ORF">PAI11_37590</name>
</gene>
<reference evidence="1 2" key="1">
    <citation type="journal article" date="2013" name="Biodegradation">
        <title>Quantitative proteomic analysis of ibuprofen-degrading Patulibacter sp. strain I11.</title>
        <authorList>
            <person name="Almeida B."/>
            <person name="Kjeldal H."/>
            <person name="Lolas I."/>
            <person name="Knudsen A.D."/>
            <person name="Carvalho G."/>
            <person name="Nielsen K.L."/>
            <person name="Barreto Crespo M.T."/>
            <person name="Stensballe A."/>
            <person name="Nielsen J.L."/>
        </authorList>
    </citation>
    <scope>NUCLEOTIDE SEQUENCE [LARGE SCALE GENOMIC DNA]</scope>
    <source>
        <strain evidence="1 2">I11</strain>
    </source>
</reference>
<proteinExistence type="predicted"/>
<keyword evidence="2" id="KW-1185">Reference proteome</keyword>
<comment type="caution">
    <text evidence="1">The sequence shown here is derived from an EMBL/GenBank/DDBJ whole genome shotgun (WGS) entry which is preliminary data.</text>
</comment>
<dbReference type="EMBL" id="AGUD01000292">
    <property type="protein sequence ID" value="EHN09425.1"/>
    <property type="molecule type" value="Genomic_DNA"/>
</dbReference>
<protein>
    <submittedName>
        <fullName evidence="1">Uncharacterized protein</fullName>
    </submittedName>
</protein>
<dbReference type="AlphaFoldDB" id="H0EA85"/>
<dbReference type="Proteomes" id="UP000005143">
    <property type="component" value="Unassembled WGS sequence"/>
</dbReference>
<accession>H0EA85</accession>
<evidence type="ECO:0000313" key="1">
    <source>
        <dbReference type="EMBL" id="EHN09425.1"/>
    </source>
</evidence>
<dbReference type="RefSeq" id="WP_007578195.1">
    <property type="nucleotide sequence ID" value="NZ_AGUD01000292.1"/>
</dbReference>
<organism evidence="1 2">
    <name type="scientific">Patulibacter medicamentivorans</name>
    <dbReference type="NCBI Taxonomy" id="1097667"/>
    <lineage>
        <taxon>Bacteria</taxon>
        <taxon>Bacillati</taxon>
        <taxon>Actinomycetota</taxon>
        <taxon>Thermoleophilia</taxon>
        <taxon>Solirubrobacterales</taxon>
        <taxon>Patulibacteraceae</taxon>
        <taxon>Patulibacter</taxon>
    </lineage>
</organism>
<sequence length="73" mass="7863">MAVDQAAHLLLRGVNPDLHLNDPDRIAVEIRIRALNRATDLRQQEIDVQAQATAAAVVNNLAKATKAGKKGGR</sequence>
<name>H0EA85_9ACTN</name>
<evidence type="ECO:0000313" key="2">
    <source>
        <dbReference type="Proteomes" id="UP000005143"/>
    </source>
</evidence>